<dbReference type="PANTHER" id="PTHR43640:SF1">
    <property type="entry name" value="THIOREDOXIN-DEPENDENT PEROXIREDOXIN"/>
    <property type="match status" value="1"/>
</dbReference>
<dbReference type="InterPro" id="IPR047262">
    <property type="entry name" value="PRX-like1"/>
</dbReference>
<evidence type="ECO:0000313" key="3">
    <source>
        <dbReference type="Proteomes" id="UP000011910"/>
    </source>
</evidence>
<dbReference type="InterPro" id="IPR000866">
    <property type="entry name" value="AhpC/TSA"/>
</dbReference>
<gene>
    <name evidence="2" type="ORF">ADICEAN_02771</name>
</gene>
<reference evidence="2 3" key="1">
    <citation type="journal article" date="2013" name="Genome Announc.">
        <title>Draft Genome Sequence of Cesiribacter andamanensis Strain AMV16T, Isolated from a Soil Sample from a Mud Volcano in the Andaman Islands, India.</title>
        <authorList>
            <person name="Shivaji S."/>
            <person name="Ara S."/>
            <person name="Begum Z."/>
            <person name="Srinivas T.N."/>
            <person name="Singh A."/>
            <person name="Kumar Pinnaka A."/>
        </authorList>
    </citation>
    <scope>NUCLEOTIDE SEQUENCE [LARGE SCALE GENOMIC DNA]</scope>
    <source>
        <strain evidence="2 3">AMV16</strain>
    </source>
</reference>
<dbReference type="SUPFAM" id="SSF52833">
    <property type="entry name" value="Thioredoxin-like"/>
    <property type="match status" value="1"/>
</dbReference>
<dbReference type="AlphaFoldDB" id="M7NUE3"/>
<evidence type="ECO:0000313" key="2">
    <source>
        <dbReference type="EMBL" id="EMR02109.1"/>
    </source>
</evidence>
<sequence length="182" mass="19918">MIQGYAQGSAAGDFSLPDAVSGKTVSLADYKGQKAVVLVFTSNYCPYSRLYEERLNQLVNQYKGRGVAFVFINANDPQQNKEESDESMKSKVEEWGTGVPFLSDRKQTVAKKYGASKTPEVFVLAPRGGGFQVFYSGAIDDNPQVAQDVSQPYLKQALDQLLAGKSALHQQKRPVGCAIKLQ</sequence>
<dbReference type="Gene3D" id="3.40.30.10">
    <property type="entry name" value="Glutaredoxin"/>
    <property type="match status" value="1"/>
</dbReference>
<dbReference type="STRING" id="1279009.ADICEAN_02771"/>
<dbReference type="PANTHER" id="PTHR43640">
    <property type="entry name" value="OS07G0260300 PROTEIN"/>
    <property type="match status" value="1"/>
</dbReference>
<keyword evidence="3" id="KW-1185">Reference proteome</keyword>
<accession>M7NUE3</accession>
<dbReference type="Pfam" id="PF00578">
    <property type="entry name" value="AhpC-TSA"/>
    <property type="match status" value="1"/>
</dbReference>
<protein>
    <submittedName>
        <fullName evidence="2">Thiol-disulfide oxidoreductase</fullName>
    </submittedName>
</protein>
<dbReference type="EMBL" id="AODQ01000073">
    <property type="protein sequence ID" value="EMR02109.1"/>
    <property type="molecule type" value="Genomic_DNA"/>
</dbReference>
<dbReference type="CDD" id="cd02969">
    <property type="entry name" value="PRX_like1"/>
    <property type="match status" value="1"/>
</dbReference>
<proteinExistence type="predicted"/>
<dbReference type="InterPro" id="IPR013766">
    <property type="entry name" value="Thioredoxin_domain"/>
</dbReference>
<dbReference type="GO" id="GO:0016209">
    <property type="term" value="F:antioxidant activity"/>
    <property type="evidence" value="ECO:0007669"/>
    <property type="project" value="InterPro"/>
</dbReference>
<comment type="caution">
    <text evidence="2">The sequence shown here is derived from an EMBL/GenBank/DDBJ whole genome shotgun (WGS) entry which is preliminary data.</text>
</comment>
<dbReference type="eggNOG" id="COG0526">
    <property type="taxonomic scope" value="Bacteria"/>
</dbReference>
<dbReference type="PROSITE" id="PS51352">
    <property type="entry name" value="THIOREDOXIN_2"/>
    <property type="match status" value="1"/>
</dbReference>
<organism evidence="2 3">
    <name type="scientific">Cesiribacter andamanensis AMV16</name>
    <dbReference type="NCBI Taxonomy" id="1279009"/>
    <lineage>
        <taxon>Bacteria</taxon>
        <taxon>Pseudomonadati</taxon>
        <taxon>Bacteroidota</taxon>
        <taxon>Cytophagia</taxon>
        <taxon>Cytophagales</taxon>
        <taxon>Cesiribacteraceae</taxon>
        <taxon>Cesiribacter</taxon>
    </lineage>
</organism>
<dbReference type="Proteomes" id="UP000011910">
    <property type="component" value="Unassembled WGS sequence"/>
</dbReference>
<feature type="domain" description="Thioredoxin" evidence="1">
    <location>
        <begin position="5"/>
        <end position="163"/>
    </location>
</feature>
<dbReference type="InterPro" id="IPR036249">
    <property type="entry name" value="Thioredoxin-like_sf"/>
</dbReference>
<evidence type="ECO:0000259" key="1">
    <source>
        <dbReference type="PROSITE" id="PS51352"/>
    </source>
</evidence>
<dbReference type="GO" id="GO:0016491">
    <property type="term" value="F:oxidoreductase activity"/>
    <property type="evidence" value="ECO:0007669"/>
    <property type="project" value="InterPro"/>
</dbReference>
<name>M7NUE3_9BACT</name>